<dbReference type="Pfam" id="PF00571">
    <property type="entry name" value="CBS"/>
    <property type="match status" value="1"/>
</dbReference>
<evidence type="ECO:0000313" key="8">
    <source>
        <dbReference type="Proteomes" id="UP000268014"/>
    </source>
</evidence>
<dbReference type="InterPro" id="IPR050511">
    <property type="entry name" value="AMPK_gamma/SDS23_families"/>
</dbReference>
<dbReference type="PANTHER" id="PTHR13780:SF35">
    <property type="entry name" value="LD22662P"/>
    <property type="match status" value="1"/>
</dbReference>
<sequence>MAKKMKSTENINGGLTTPLSKAVNVETSKKAGTGQILPWVEFPNFAQISASIIEQAQTDALVEGRQDLGKLSIKTYKELLQKEGKLMELVYINANNSLLEAARLLAQHHIHRLPVLDPESGTPLFIITHKRLLKVVDMYSRFDAMGIALEESADSLDVSVEQALKFKNSGKNDNDRAVSVRDTDMYLMESYYYSRRAECPSFTCSQRNRRCRGNHFAFRRDQSYGCQARIYDIDSKTVPLFSKIQPPEGYERHN</sequence>
<comment type="subunit">
    <text evidence="4">AMPK is a heterotrimer of an alpha catalytic subunit (PRKAA1 or PRKAA2), a beta (PRKAB1 or PRKAB2) and a gamma non-catalytic subunits (PRKAG1, PRKAG2 or PRKAG3). Interacts with FNIP1 and FNIP2.</text>
</comment>
<evidence type="ECO:0000259" key="6">
    <source>
        <dbReference type="PROSITE" id="PS51371"/>
    </source>
</evidence>
<dbReference type="STRING" id="6290.A0A0N4X3M8"/>
<evidence type="ECO:0000256" key="1">
    <source>
        <dbReference type="ARBA" id="ARBA00006750"/>
    </source>
</evidence>
<dbReference type="GO" id="GO:0019887">
    <property type="term" value="F:protein kinase regulator activity"/>
    <property type="evidence" value="ECO:0007669"/>
    <property type="project" value="TreeGrafter"/>
</dbReference>
<evidence type="ECO:0000256" key="5">
    <source>
        <dbReference type="PROSITE-ProRule" id="PRU00703"/>
    </source>
</evidence>
<name>A0A0N4X3M8_HAEPC</name>
<keyword evidence="2" id="KW-0677">Repeat</keyword>
<evidence type="ECO:0000313" key="7">
    <source>
        <dbReference type="EMBL" id="VDO74241.1"/>
    </source>
</evidence>
<dbReference type="AlphaFoldDB" id="A0A0N4X3M8"/>
<dbReference type="Proteomes" id="UP000268014">
    <property type="component" value="Unassembled WGS sequence"/>
</dbReference>
<gene>
    <name evidence="7" type="ORF">HPLM_LOCUS18962</name>
</gene>
<evidence type="ECO:0000256" key="2">
    <source>
        <dbReference type="ARBA" id="ARBA00022737"/>
    </source>
</evidence>
<dbReference type="WBParaSite" id="HPLM_0001897001-mRNA-1">
    <property type="protein sequence ID" value="HPLM_0001897001-mRNA-1"/>
    <property type="gene ID" value="HPLM_0001897001"/>
</dbReference>
<reference evidence="9" key="1">
    <citation type="submission" date="2017-02" db="UniProtKB">
        <authorList>
            <consortium name="WormBaseParasite"/>
        </authorList>
    </citation>
    <scope>IDENTIFICATION</scope>
</reference>
<proteinExistence type="inferred from homology"/>
<evidence type="ECO:0000256" key="3">
    <source>
        <dbReference type="ARBA" id="ARBA00023122"/>
    </source>
</evidence>
<keyword evidence="8" id="KW-1185">Reference proteome</keyword>
<dbReference type="InterPro" id="IPR046342">
    <property type="entry name" value="CBS_dom_sf"/>
</dbReference>
<dbReference type="PANTHER" id="PTHR13780">
    <property type="entry name" value="AMP-ACTIVATED PROTEIN KINASE, GAMMA REGULATORY SUBUNIT"/>
    <property type="match status" value="1"/>
</dbReference>
<dbReference type="SMART" id="SM00116">
    <property type="entry name" value="CBS"/>
    <property type="match status" value="1"/>
</dbReference>
<feature type="domain" description="CBS" evidence="6">
    <location>
        <begin position="80"/>
        <end position="144"/>
    </location>
</feature>
<accession>A0A0N4X3M8</accession>
<reference evidence="7 8" key="2">
    <citation type="submission" date="2018-11" db="EMBL/GenBank/DDBJ databases">
        <authorList>
            <consortium name="Pathogen Informatics"/>
        </authorList>
    </citation>
    <scope>NUCLEOTIDE SEQUENCE [LARGE SCALE GENOMIC DNA]</scope>
    <source>
        <strain evidence="7 8">MHpl1</strain>
    </source>
</reference>
<dbReference type="PROSITE" id="PS51371">
    <property type="entry name" value="CBS"/>
    <property type="match status" value="1"/>
</dbReference>
<organism evidence="9">
    <name type="scientific">Haemonchus placei</name>
    <name type="common">Barber's pole worm</name>
    <dbReference type="NCBI Taxonomy" id="6290"/>
    <lineage>
        <taxon>Eukaryota</taxon>
        <taxon>Metazoa</taxon>
        <taxon>Ecdysozoa</taxon>
        <taxon>Nematoda</taxon>
        <taxon>Chromadorea</taxon>
        <taxon>Rhabditida</taxon>
        <taxon>Rhabditina</taxon>
        <taxon>Rhabditomorpha</taxon>
        <taxon>Strongyloidea</taxon>
        <taxon>Trichostrongylidae</taxon>
        <taxon>Haemonchus</taxon>
    </lineage>
</organism>
<dbReference type="GO" id="GO:0016208">
    <property type="term" value="F:AMP binding"/>
    <property type="evidence" value="ECO:0007669"/>
    <property type="project" value="TreeGrafter"/>
</dbReference>
<dbReference type="SUPFAM" id="SSF54631">
    <property type="entry name" value="CBS-domain pair"/>
    <property type="match status" value="1"/>
</dbReference>
<dbReference type="GO" id="GO:0031588">
    <property type="term" value="C:nucleotide-activated protein kinase complex"/>
    <property type="evidence" value="ECO:0007669"/>
    <property type="project" value="TreeGrafter"/>
</dbReference>
<dbReference type="GO" id="GO:0005634">
    <property type="term" value="C:nucleus"/>
    <property type="evidence" value="ECO:0007669"/>
    <property type="project" value="TreeGrafter"/>
</dbReference>
<evidence type="ECO:0000256" key="4">
    <source>
        <dbReference type="ARBA" id="ARBA00025878"/>
    </source>
</evidence>
<evidence type="ECO:0000313" key="9">
    <source>
        <dbReference type="WBParaSite" id="HPLM_0001897001-mRNA-1"/>
    </source>
</evidence>
<dbReference type="GO" id="GO:0005737">
    <property type="term" value="C:cytoplasm"/>
    <property type="evidence" value="ECO:0007669"/>
    <property type="project" value="TreeGrafter"/>
</dbReference>
<dbReference type="EMBL" id="UZAF01020955">
    <property type="protein sequence ID" value="VDO74241.1"/>
    <property type="molecule type" value="Genomic_DNA"/>
</dbReference>
<dbReference type="Gene3D" id="3.10.580.10">
    <property type="entry name" value="CBS-domain"/>
    <property type="match status" value="1"/>
</dbReference>
<protein>
    <submittedName>
        <fullName evidence="9">CBS domain-containing protein</fullName>
    </submittedName>
</protein>
<dbReference type="GO" id="GO:0019901">
    <property type="term" value="F:protein kinase binding"/>
    <property type="evidence" value="ECO:0007669"/>
    <property type="project" value="TreeGrafter"/>
</dbReference>
<keyword evidence="3 5" id="KW-0129">CBS domain</keyword>
<comment type="similarity">
    <text evidence="1">Belongs to the 5'-AMP-activated protein kinase gamma subunit family.</text>
</comment>
<dbReference type="InterPro" id="IPR000644">
    <property type="entry name" value="CBS_dom"/>
</dbReference>
<dbReference type="OrthoDB" id="449052at2759"/>